<keyword evidence="9 10" id="KW-0961">Cell wall biogenesis/degradation</keyword>
<dbReference type="Pfam" id="PF02875">
    <property type="entry name" value="Mur_ligase_C"/>
    <property type="match status" value="1"/>
</dbReference>
<evidence type="ECO:0000256" key="2">
    <source>
        <dbReference type="ARBA" id="ARBA00022598"/>
    </source>
</evidence>
<dbReference type="Gene3D" id="3.90.190.20">
    <property type="entry name" value="Mur ligase, C-terminal domain"/>
    <property type="match status" value="1"/>
</dbReference>
<evidence type="ECO:0000256" key="4">
    <source>
        <dbReference type="ARBA" id="ARBA00022741"/>
    </source>
</evidence>
<evidence type="ECO:0000256" key="10">
    <source>
        <dbReference type="HAMAP-Rule" id="MF_02019"/>
    </source>
</evidence>
<dbReference type="SUPFAM" id="SSF63418">
    <property type="entry name" value="MurE/MurF N-terminal domain"/>
    <property type="match status" value="1"/>
</dbReference>
<dbReference type="Gene3D" id="3.40.1190.10">
    <property type="entry name" value="Mur-like, catalytic domain"/>
    <property type="match status" value="1"/>
</dbReference>
<evidence type="ECO:0000256" key="3">
    <source>
        <dbReference type="ARBA" id="ARBA00022618"/>
    </source>
</evidence>
<keyword evidence="6 10" id="KW-0133">Cell shape</keyword>
<sequence length="425" mass="47742">MQFNSKDVKKGNLFIALQGNRDGHDYVLDAIDKGAAAVIISKRVEINDKDKIILVDDCFEALQKMALYKRENSKAKFIAITGSVGKTSTKEALKVLLQHDFLVFASRGNFNNKLGMLINLASMADDTEYAIFELGMNHKGEIRELVQILKPNIAMITNISEAHLEFFNSLEEIAEAKCEIFANFSKNDIAVINADTNCYNKILSILTNLSITDIHSFGRSAKTSAELILYENLGEQVYLKYKINKKVLDVTIPFIPRHFTENYTGVLLIIDILGKDIEIAANHLANISPTKGRGEIINIQNCRVICDYYNASPQSMKAALEYLKQVPAENKTAIIGDMLELGENSKRLHEKLVQYILDAACSKVYLVGVNTKYINDLLPSKIAKKYFKNVDELITHITDLFEGNELILIKGSRGVKLDKIVDYYK</sequence>
<evidence type="ECO:0000313" key="15">
    <source>
        <dbReference type="EMBL" id="KJW01195.1"/>
    </source>
</evidence>
<comment type="similarity">
    <text evidence="10">Belongs to the MurCDEF family. MurF subfamily.</text>
</comment>
<keyword evidence="7 10" id="KW-0573">Peptidoglycan synthesis</keyword>
<keyword evidence="4 10" id="KW-0547">Nucleotide-binding</keyword>
<feature type="domain" description="Mur ligase central" evidence="14">
    <location>
        <begin position="80"/>
        <end position="268"/>
    </location>
</feature>
<dbReference type="InterPro" id="IPR004101">
    <property type="entry name" value="Mur_ligase_C"/>
</dbReference>
<dbReference type="InterPro" id="IPR035911">
    <property type="entry name" value="MurE/MurF_N"/>
</dbReference>
<evidence type="ECO:0000256" key="6">
    <source>
        <dbReference type="ARBA" id="ARBA00022960"/>
    </source>
</evidence>
<keyword evidence="3 10" id="KW-0132">Cell division</keyword>
<protein>
    <recommendedName>
        <fullName evidence="10 11">UDP-N-acetylmuramoyl-tripeptide--D-alanyl-D-alanine ligase</fullName>
        <ecNumber evidence="10 11">6.3.2.10</ecNumber>
    </recommendedName>
    <alternativeName>
        <fullName evidence="10">D-alanyl-D-alanine-adding enzyme</fullName>
    </alternativeName>
</protein>
<dbReference type="EMBL" id="LAOO01000001">
    <property type="protein sequence ID" value="KJW01195.1"/>
    <property type="molecule type" value="Genomic_DNA"/>
</dbReference>
<evidence type="ECO:0000256" key="9">
    <source>
        <dbReference type="ARBA" id="ARBA00023316"/>
    </source>
</evidence>
<name>A0ABR5DR23_RICPA</name>
<comment type="function">
    <text evidence="10 11">Involved in cell wall formation. Catalyzes the final step in the synthesis of UDP-N-acetylmuramoyl-pentapeptide, the precursor of murein.</text>
</comment>
<dbReference type="SUPFAM" id="SSF53623">
    <property type="entry name" value="MurD-like peptide ligases, catalytic domain"/>
    <property type="match status" value="1"/>
</dbReference>
<keyword evidence="5 10" id="KW-0067">ATP-binding</keyword>
<comment type="catalytic activity">
    <reaction evidence="10 11">
        <text>D-alanyl-D-alanine + UDP-N-acetyl-alpha-D-muramoyl-L-alanyl-gamma-D-glutamyl-meso-2,6-diaminopimelate + ATP = UDP-N-acetyl-alpha-D-muramoyl-L-alanyl-gamma-D-glutamyl-meso-2,6-diaminopimeloyl-D-alanyl-D-alanine + ADP + phosphate + H(+)</text>
        <dbReference type="Rhea" id="RHEA:28374"/>
        <dbReference type="ChEBI" id="CHEBI:15378"/>
        <dbReference type="ChEBI" id="CHEBI:30616"/>
        <dbReference type="ChEBI" id="CHEBI:43474"/>
        <dbReference type="ChEBI" id="CHEBI:57822"/>
        <dbReference type="ChEBI" id="CHEBI:61386"/>
        <dbReference type="ChEBI" id="CHEBI:83905"/>
        <dbReference type="ChEBI" id="CHEBI:456216"/>
        <dbReference type="EC" id="6.3.2.10"/>
    </reaction>
</comment>
<dbReference type="Proteomes" id="UP000035491">
    <property type="component" value="Unassembled WGS sequence"/>
</dbReference>
<evidence type="ECO:0000259" key="14">
    <source>
        <dbReference type="Pfam" id="PF08245"/>
    </source>
</evidence>
<dbReference type="InterPro" id="IPR036615">
    <property type="entry name" value="Mur_ligase_C_dom_sf"/>
</dbReference>
<comment type="caution">
    <text evidence="15">The sequence shown here is derived from an EMBL/GenBank/DDBJ whole genome shotgun (WGS) entry which is preliminary data.</text>
</comment>
<evidence type="ECO:0000256" key="8">
    <source>
        <dbReference type="ARBA" id="ARBA00023306"/>
    </source>
</evidence>
<dbReference type="PANTHER" id="PTHR43024">
    <property type="entry name" value="UDP-N-ACETYLMURAMOYL-TRIPEPTIDE--D-ALANYL-D-ALANINE LIGASE"/>
    <property type="match status" value="1"/>
</dbReference>
<evidence type="ECO:0000313" key="16">
    <source>
        <dbReference type="Proteomes" id="UP000035491"/>
    </source>
</evidence>
<dbReference type="InterPro" id="IPR005863">
    <property type="entry name" value="UDP-N-AcMur_synth"/>
</dbReference>
<dbReference type="HAMAP" id="MF_02019">
    <property type="entry name" value="MurF"/>
    <property type="match status" value="1"/>
</dbReference>
<dbReference type="InterPro" id="IPR013221">
    <property type="entry name" value="Mur_ligase_cen"/>
</dbReference>
<feature type="binding site" evidence="10">
    <location>
        <begin position="82"/>
        <end position="88"/>
    </location>
    <ligand>
        <name>ATP</name>
        <dbReference type="ChEBI" id="CHEBI:30616"/>
    </ligand>
</feature>
<dbReference type="InterPro" id="IPR051046">
    <property type="entry name" value="MurCDEF_CellWall_CoF430Synth"/>
</dbReference>
<evidence type="ECO:0000256" key="7">
    <source>
        <dbReference type="ARBA" id="ARBA00022984"/>
    </source>
</evidence>
<evidence type="ECO:0000259" key="12">
    <source>
        <dbReference type="Pfam" id="PF01225"/>
    </source>
</evidence>
<comment type="subcellular location">
    <subcellularLocation>
        <location evidence="10 11">Cytoplasm</location>
    </subcellularLocation>
</comment>
<dbReference type="Pfam" id="PF08245">
    <property type="entry name" value="Mur_ligase_M"/>
    <property type="match status" value="1"/>
</dbReference>
<accession>A0ABR5DR23</accession>
<keyword evidence="16" id="KW-1185">Reference proteome</keyword>
<evidence type="ECO:0000256" key="5">
    <source>
        <dbReference type="ARBA" id="ARBA00022840"/>
    </source>
</evidence>
<evidence type="ECO:0000259" key="13">
    <source>
        <dbReference type="Pfam" id="PF02875"/>
    </source>
</evidence>
<dbReference type="GO" id="GO:0047480">
    <property type="term" value="F:UDP-N-acetylmuramoyl-tripeptide-D-alanyl-D-alanine ligase activity"/>
    <property type="evidence" value="ECO:0007669"/>
    <property type="project" value="UniProtKB-EC"/>
</dbReference>
<dbReference type="SUPFAM" id="SSF53244">
    <property type="entry name" value="MurD-like peptide ligases, peptide-binding domain"/>
    <property type="match status" value="1"/>
</dbReference>
<feature type="domain" description="Mur ligase N-terminal catalytic" evidence="12">
    <location>
        <begin position="3"/>
        <end position="66"/>
    </location>
</feature>
<feature type="domain" description="Mur ligase C-terminal" evidence="13">
    <location>
        <begin position="292"/>
        <end position="413"/>
    </location>
</feature>
<proteinExistence type="inferred from homology"/>
<comment type="pathway">
    <text evidence="10 11">Cell wall biogenesis; peptidoglycan biosynthesis.</text>
</comment>
<keyword evidence="8 10" id="KW-0131">Cell cycle</keyword>
<organism evidence="15 16">
    <name type="scientific">Rickettsia parkeri str. Tate's Hell</name>
    <dbReference type="NCBI Taxonomy" id="1359189"/>
    <lineage>
        <taxon>Bacteria</taxon>
        <taxon>Pseudomonadati</taxon>
        <taxon>Pseudomonadota</taxon>
        <taxon>Alphaproteobacteria</taxon>
        <taxon>Rickettsiales</taxon>
        <taxon>Rickettsiaceae</taxon>
        <taxon>Rickettsieae</taxon>
        <taxon>Rickettsia</taxon>
        <taxon>spotted fever group</taxon>
    </lineage>
</organism>
<dbReference type="NCBIfam" id="TIGR01143">
    <property type="entry name" value="murF"/>
    <property type="match status" value="1"/>
</dbReference>
<dbReference type="InterPro" id="IPR036565">
    <property type="entry name" value="Mur-like_cat_sf"/>
</dbReference>
<reference evidence="15 16" key="1">
    <citation type="submission" date="2015-02" db="EMBL/GenBank/DDBJ databases">
        <title>Genome Sequencing of Rickettsiales.</title>
        <authorList>
            <person name="Daugherty S.C."/>
            <person name="Su Q."/>
            <person name="Abolude K."/>
            <person name="Beier-Sexton M."/>
            <person name="Carlyon J.A."/>
            <person name="Carter R."/>
            <person name="Day N.P."/>
            <person name="Dumler S.J."/>
            <person name="Dyachenko V."/>
            <person name="Godinez A."/>
            <person name="Kurtti T.J."/>
            <person name="Lichay M."/>
            <person name="Mullins K.E."/>
            <person name="Ott S."/>
            <person name="Pappas-Brown V."/>
            <person name="Paris D.H."/>
            <person name="Patel P."/>
            <person name="Richards A.L."/>
            <person name="Sadzewicz L."/>
            <person name="Sears K."/>
            <person name="Seidman D."/>
            <person name="Sengamalay N."/>
            <person name="Stenos J."/>
            <person name="Tallon L.J."/>
            <person name="Vincent G."/>
            <person name="Fraser C.M."/>
            <person name="Munderloh U."/>
            <person name="Dunning-Hotopp J.C."/>
        </authorList>
    </citation>
    <scope>NUCLEOTIDE SEQUENCE [LARGE SCALE GENOMIC DNA]</scope>
    <source>
        <strain evidence="15 16">Tate's Hell</strain>
    </source>
</reference>
<dbReference type="Gene3D" id="3.40.1390.10">
    <property type="entry name" value="MurE/MurF, N-terminal domain"/>
    <property type="match status" value="1"/>
</dbReference>
<keyword evidence="1 10" id="KW-0963">Cytoplasm</keyword>
<dbReference type="EC" id="6.3.2.10" evidence="10 11"/>
<dbReference type="Pfam" id="PF01225">
    <property type="entry name" value="Mur_ligase"/>
    <property type="match status" value="1"/>
</dbReference>
<gene>
    <name evidence="10 15" type="primary">murF</name>
    <name evidence="15" type="ORF">RPATATE_0647</name>
</gene>
<evidence type="ECO:0000256" key="1">
    <source>
        <dbReference type="ARBA" id="ARBA00022490"/>
    </source>
</evidence>
<dbReference type="InterPro" id="IPR000713">
    <property type="entry name" value="Mur_ligase_N"/>
</dbReference>
<evidence type="ECO:0000256" key="11">
    <source>
        <dbReference type="RuleBase" id="RU004136"/>
    </source>
</evidence>
<keyword evidence="2 10" id="KW-0436">Ligase</keyword>
<dbReference type="PANTHER" id="PTHR43024:SF1">
    <property type="entry name" value="UDP-N-ACETYLMURAMOYL-TRIPEPTIDE--D-ALANYL-D-ALANINE LIGASE"/>
    <property type="match status" value="1"/>
</dbReference>